<dbReference type="InterPro" id="IPR014729">
    <property type="entry name" value="Rossmann-like_a/b/a_fold"/>
</dbReference>
<evidence type="ECO:0000256" key="1">
    <source>
        <dbReference type="ARBA" id="ARBA00008791"/>
    </source>
</evidence>
<dbReference type="PRINTS" id="PR01438">
    <property type="entry name" value="UNVRSLSTRESS"/>
</dbReference>
<dbReference type="InterPro" id="IPR006016">
    <property type="entry name" value="UspA"/>
</dbReference>
<evidence type="ECO:0000313" key="4">
    <source>
        <dbReference type="Proteomes" id="UP000709466"/>
    </source>
</evidence>
<dbReference type="SUPFAM" id="SSF52402">
    <property type="entry name" value="Adenine nucleotide alpha hydrolases-like"/>
    <property type="match status" value="1"/>
</dbReference>
<keyword evidence="4" id="KW-1185">Reference proteome</keyword>
<dbReference type="PANTHER" id="PTHR46268">
    <property type="entry name" value="STRESS RESPONSE PROTEIN NHAX"/>
    <property type="match status" value="1"/>
</dbReference>
<feature type="domain" description="UspA" evidence="2">
    <location>
        <begin position="1"/>
        <end position="140"/>
    </location>
</feature>
<dbReference type="RefSeq" id="WP_167639094.1">
    <property type="nucleotide sequence ID" value="NZ_JAATOP010000012.1"/>
</dbReference>
<accession>A0ABX0W2S8</accession>
<comment type="similarity">
    <text evidence="1">Belongs to the universal stress protein A family.</text>
</comment>
<dbReference type="Gene3D" id="3.40.50.620">
    <property type="entry name" value="HUPs"/>
    <property type="match status" value="1"/>
</dbReference>
<dbReference type="Proteomes" id="UP000709466">
    <property type="component" value="Unassembled WGS sequence"/>
</dbReference>
<dbReference type="InterPro" id="IPR006015">
    <property type="entry name" value="Universal_stress_UspA"/>
</dbReference>
<reference evidence="3 4" key="1">
    <citation type="submission" date="2020-03" db="EMBL/GenBank/DDBJ databases">
        <title>Bacterial isolates of synthetic phycosphere.</title>
        <authorList>
            <person name="Fu H."/>
            <person name="Moran M.A."/>
        </authorList>
    </citation>
    <scope>NUCLEOTIDE SEQUENCE [LARGE SCALE GENOMIC DNA]</scope>
    <source>
        <strain evidence="3 4">HF1</strain>
    </source>
</reference>
<comment type="caution">
    <text evidence="3">The sequence shown here is derived from an EMBL/GenBank/DDBJ whole genome shotgun (WGS) entry which is preliminary data.</text>
</comment>
<evidence type="ECO:0000313" key="3">
    <source>
        <dbReference type="EMBL" id="NIY73712.1"/>
    </source>
</evidence>
<name>A0ABX0W2S8_9RHOB</name>
<sequence>MANSILLTVDLSEEAASLSPLKEALRLLDEKGTLHIIAVLPDFGMAQVSGFFKQDFEKDALKAFGNKLSSWVNANVPDGIDVRPHVTHGTVYDEILRAADKLGVDTIVMGALRPEFSDYLLGPNAARVVRHAKQSVYVVRN</sequence>
<dbReference type="Pfam" id="PF00582">
    <property type="entry name" value="Usp"/>
    <property type="match status" value="1"/>
</dbReference>
<protein>
    <submittedName>
        <fullName evidence="3">Universal stress protein</fullName>
    </submittedName>
</protein>
<dbReference type="CDD" id="cd00293">
    <property type="entry name" value="USP-like"/>
    <property type="match status" value="1"/>
</dbReference>
<organism evidence="3 4">
    <name type="scientific">Marivivens donghaensis</name>
    <dbReference type="NCBI Taxonomy" id="1699413"/>
    <lineage>
        <taxon>Bacteria</taxon>
        <taxon>Pseudomonadati</taxon>
        <taxon>Pseudomonadota</taxon>
        <taxon>Alphaproteobacteria</taxon>
        <taxon>Rhodobacterales</taxon>
        <taxon>Paracoccaceae</taxon>
        <taxon>Marivivens group</taxon>
        <taxon>Marivivens</taxon>
    </lineage>
</organism>
<gene>
    <name evidence="3" type="ORF">HCZ30_14865</name>
</gene>
<evidence type="ECO:0000259" key="2">
    <source>
        <dbReference type="Pfam" id="PF00582"/>
    </source>
</evidence>
<dbReference type="EMBL" id="JAATOP010000012">
    <property type="protein sequence ID" value="NIY73712.1"/>
    <property type="molecule type" value="Genomic_DNA"/>
</dbReference>
<proteinExistence type="inferred from homology"/>
<dbReference type="PANTHER" id="PTHR46268:SF6">
    <property type="entry name" value="UNIVERSAL STRESS PROTEIN UP12"/>
    <property type="match status" value="1"/>
</dbReference>